<reference evidence="9 10" key="1">
    <citation type="submission" date="2017-01" db="EMBL/GenBank/DDBJ databases">
        <title>Complete Genome Sequence of Paenalcaligenes hominis, Isolated from a paraplegic Patient with neurogenic bladder.</title>
        <authorList>
            <person name="Mukhopadhyay R."/>
            <person name="Joaquin J."/>
            <person name="Hogue R."/>
            <person name="Kilaru A."/>
            <person name="Jospin G."/>
            <person name="Mars K."/>
            <person name="Eisen J.A."/>
            <person name="Chaturvedi V."/>
        </authorList>
    </citation>
    <scope>NUCLEOTIDE SEQUENCE [LARGE SCALE GENOMIC DNA]</scope>
    <source>
        <strain evidence="9 10">15S00501</strain>
    </source>
</reference>
<name>A0A1U9K265_9BURK</name>
<dbReference type="EMBL" id="CP019697">
    <property type="protein sequence ID" value="AQS52064.1"/>
    <property type="molecule type" value="Genomic_DNA"/>
</dbReference>
<feature type="modified residue" description="4-aspartylphosphate" evidence="6">
    <location>
        <position position="57"/>
    </location>
</feature>
<evidence type="ECO:0000313" key="10">
    <source>
        <dbReference type="Proteomes" id="UP000189369"/>
    </source>
</evidence>
<dbReference type="SUPFAM" id="SSF52172">
    <property type="entry name" value="CheY-like"/>
    <property type="match status" value="1"/>
</dbReference>
<dbReference type="Gene3D" id="1.10.10.10">
    <property type="entry name" value="Winged helix-like DNA-binding domain superfamily/Winged helix DNA-binding domain"/>
    <property type="match status" value="1"/>
</dbReference>
<dbReference type="CDD" id="cd06170">
    <property type="entry name" value="LuxR_C_like"/>
    <property type="match status" value="1"/>
</dbReference>
<dbReference type="Proteomes" id="UP000189369">
    <property type="component" value="Chromosome"/>
</dbReference>
<dbReference type="OrthoDB" id="9802186at2"/>
<dbReference type="KEGG" id="phn:PAEH1_11930"/>
<dbReference type="GO" id="GO:0000160">
    <property type="term" value="P:phosphorelay signal transduction system"/>
    <property type="evidence" value="ECO:0007669"/>
    <property type="project" value="UniProtKB-KW"/>
</dbReference>
<evidence type="ECO:0000256" key="4">
    <source>
        <dbReference type="ARBA" id="ARBA00023125"/>
    </source>
</evidence>
<dbReference type="CDD" id="cd17537">
    <property type="entry name" value="REC_FixJ"/>
    <property type="match status" value="1"/>
</dbReference>
<dbReference type="GO" id="GO:0003677">
    <property type="term" value="F:DNA binding"/>
    <property type="evidence" value="ECO:0007669"/>
    <property type="project" value="UniProtKB-KW"/>
</dbReference>
<dbReference type="SMART" id="SM00421">
    <property type="entry name" value="HTH_LUXR"/>
    <property type="match status" value="1"/>
</dbReference>
<feature type="domain" description="HTH luxR-type" evidence="7">
    <location>
        <begin position="138"/>
        <end position="203"/>
    </location>
</feature>
<evidence type="ECO:0000256" key="1">
    <source>
        <dbReference type="ARBA" id="ARBA00022553"/>
    </source>
</evidence>
<accession>A0A1U9K265</accession>
<keyword evidence="1 6" id="KW-0597">Phosphoprotein</keyword>
<dbReference type="PROSITE" id="PS50043">
    <property type="entry name" value="HTH_LUXR_2"/>
    <property type="match status" value="1"/>
</dbReference>
<dbReference type="STRING" id="643674.PAEH1_11930"/>
<protein>
    <submittedName>
        <fullName evidence="9">DNA-binding response regulator</fullName>
    </submittedName>
</protein>
<evidence type="ECO:0000256" key="2">
    <source>
        <dbReference type="ARBA" id="ARBA00023012"/>
    </source>
</evidence>
<dbReference type="PRINTS" id="PR00038">
    <property type="entry name" value="HTHLUXR"/>
</dbReference>
<evidence type="ECO:0000259" key="8">
    <source>
        <dbReference type="PROSITE" id="PS50110"/>
    </source>
</evidence>
<dbReference type="InterPro" id="IPR011006">
    <property type="entry name" value="CheY-like_superfamily"/>
</dbReference>
<gene>
    <name evidence="9" type="ORF">PAEH1_11930</name>
</gene>
<dbReference type="FunFam" id="3.40.50.2300:FF:000018">
    <property type="entry name" value="DNA-binding transcriptional regulator NtrC"/>
    <property type="match status" value="1"/>
</dbReference>
<dbReference type="Gene3D" id="3.40.50.2300">
    <property type="match status" value="1"/>
</dbReference>
<sequence>MIKTPIQWVYVVDDDESVRLAIEDLLASVGLAVQGFESTHEFLAYPRPTVPSCLLLDVRMPGQSGMDFHRQMQGLGVRLPVIFMTGHGDIEMGVQAMKQGALDFFTKPFRDHDVLEAIYQALEYDAQRLKHEQAHARLVERWQSLTSAEQHVVRQVVAGLLSKQIAAELGLSEVTVKVRRANAMRKLELNHVVDLVRFMHALESDPKAYHTAKP</sequence>
<dbReference type="AlphaFoldDB" id="A0A1U9K265"/>
<dbReference type="InterPro" id="IPR036388">
    <property type="entry name" value="WH-like_DNA-bd_sf"/>
</dbReference>
<dbReference type="SUPFAM" id="SSF46894">
    <property type="entry name" value="C-terminal effector domain of the bipartite response regulators"/>
    <property type="match status" value="1"/>
</dbReference>
<feature type="domain" description="Response regulatory" evidence="8">
    <location>
        <begin position="8"/>
        <end position="122"/>
    </location>
</feature>
<dbReference type="PANTHER" id="PTHR44688">
    <property type="entry name" value="DNA-BINDING TRANSCRIPTIONAL ACTIVATOR DEVR_DOSR"/>
    <property type="match status" value="1"/>
</dbReference>
<evidence type="ECO:0000259" key="7">
    <source>
        <dbReference type="PROSITE" id="PS50043"/>
    </source>
</evidence>
<evidence type="ECO:0000256" key="3">
    <source>
        <dbReference type="ARBA" id="ARBA00023015"/>
    </source>
</evidence>
<proteinExistence type="predicted"/>
<dbReference type="PANTHER" id="PTHR44688:SF16">
    <property type="entry name" value="DNA-BINDING TRANSCRIPTIONAL ACTIVATOR DEVR_DOSR"/>
    <property type="match status" value="1"/>
</dbReference>
<dbReference type="InterPro" id="IPR016032">
    <property type="entry name" value="Sig_transdc_resp-reg_C-effctor"/>
</dbReference>
<dbReference type="PROSITE" id="PS50110">
    <property type="entry name" value="RESPONSE_REGULATORY"/>
    <property type="match status" value="1"/>
</dbReference>
<dbReference type="InterPro" id="IPR000792">
    <property type="entry name" value="Tscrpt_reg_LuxR_C"/>
</dbReference>
<keyword evidence="4 9" id="KW-0238">DNA-binding</keyword>
<dbReference type="Pfam" id="PF00072">
    <property type="entry name" value="Response_reg"/>
    <property type="match status" value="1"/>
</dbReference>
<evidence type="ECO:0000256" key="5">
    <source>
        <dbReference type="ARBA" id="ARBA00023163"/>
    </source>
</evidence>
<dbReference type="PROSITE" id="PS00622">
    <property type="entry name" value="HTH_LUXR_1"/>
    <property type="match status" value="1"/>
</dbReference>
<dbReference type="Pfam" id="PF00196">
    <property type="entry name" value="GerE"/>
    <property type="match status" value="1"/>
</dbReference>
<dbReference type="SMART" id="SM00448">
    <property type="entry name" value="REC"/>
    <property type="match status" value="1"/>
</dbReference>
<evidence type="ECO:0000256" key="6">
    <source>
        <dbReference type="PROSITE-ProRule" id="PRU00169"/>
    </source>
</evidence>
<organism evidence="9 10">
    <name type="scientific">Paenalcaligenes hominis</name>
    <dbReference type="NCBI Taxonomy" id="643674"/>
    <lineage>
        <taxon>Bacteria</taxon>
        <taxon>Pseudomonadati</taxon>
        <taxon>Pseudomonadota</taxon>
        <taxon>Betaproteobacteria</taxon>
        <taxon>Burkholderiales</taxon>
        <taxon>Alcaligenaceae</taxon>
        <taxon>Paenalcaligenes</taxon>
    </lineage>
</organism>
<dbReference type="InterPro" id="IPR001789">
    <property type="entry name" value="Sig_transdc_resp-reg_receiver"/>
</dbReference>
<keyword evidence="3" id="KW-0805">Transcription regulation</keyword>
<keyword evidence="2" id="KW-0902">Two-component regulatory system</keyword>
<keyword evidence="5" id="KW-0804">Transcription</keyword>
<dbReference type="GO" id="GO:0006355">
    <property type="term" value="P:regulation of DNA-templated transcription"/>
    <property type="evidence" value="ECO:0007669"/>
    <property type="project" value="InterPro"/>
</dbReference>
<evidence type="ECO:0000313" key="9">
    <source>
        <dbReference type="EMBL" id="AQS52064.1"/>
    </source>
</evidence>